<organism evidence="1 2">
    <name type="scientific">Roseibium polysiphoniae</name>
    <dbReference type="NCBI Taxonomy" id="2571221"/>
    <lineage>
        <taxon>Bacteria</taxon>
        <taxon>Pseudomonadati</taxon>
        <taxon>Pseudomonadota</taxon>
        <taxon>Alphaproteobacteria</taxon>
        <taxon>Hyphomicrobiales</taxon>
        <taxon>Stappiaceae</taxon>
        <taxon>Roseibium</taxon>
    </lineage>
</organism>
<comment type="caution">
    <text evidence="1">The sequence shown here is derived from an EMBL/GenBank/DDBJ whole genome shotgun (WGS) entry which is preliminary data.</text>
</comment>
<protein>
    <submittedName>
        <fullName evidence="1">Uncharacterized protein</fullName>
    </submittedName>
</protein>
<evidence type="ECO:0000313" key="2">
    <source>
        <dbReference type="Proteomes" id="UP000705379"/>
    </source>
</evidence>
<evidence type="ECO:0000313" key="1">
    <source>
        <dbReference type="EMBL" id="MBS8262783.1"/>
    </source>
</evidence>
<dbReference type="AlphaFoldDB" id="A0A944CH27"/>
<name>A0A944CH27_9HYPH</name>
<reference evidence="1" key="1">
    <citation type="submission" date="2018-08" db="EMBL/GenBank/DDBJ databases">
        <authorList>
            <person name="Jin W."/>
            <person name="Wang H."/>
            <person name="Yang Y."/>
            <person name="Li M."/>
            <person name="Liu J."/>
        </authorList>
    </citation>
    <scope>NUCLEOTIDE SEQUENCE</scope>
    <source>
        <strain evidence="1">AESS21</strain>
    </source>
</reference>
<reference evidence="1" key="2">
    <citation type="journal article" date="2021" name="Microorganisms">
        <title>Bacterial Dimethylsulfoniopropionate Biosynthesis in the East China Sea.</title>
        <authorList>
            <person name="Liu J."/>
            <person name="Zhang Y."/>
            <person name="Liu J."/>
            <person name="Zhong H."/>
            <person name="Williams B.T."/>
            <person name="Zheng Y."/>
            <person name="Curson A.R.J."/>
            <person name="Sun C."/>
            <person name="Sun H."/>
            <person name="Song D."/>
            <person name="Wagner Mackenzie B."/>
            <person name="Bermejo Martinez A."/>
            <person name="Todd J.D."/>
            <person name="Zhang X.H."/>
        </authorList>
    </citation>
    <scope>NUCLEOTIDE SEQUENCE</scope>
    <source>
        <strain evidence="1">AESS21</strain>
    </source>
</reference>
<dbReference type="Proteomes" id="UP000705379">
    <property type="component" value="Unassembled WGS sequence"/>
</dbReference>
<proteinExistence type="predicted"/>
<sequence>MDKRVHAGPSDILVPCQITGCAEFGARIASFLSTEKIIVAGRIQAKGDVGNPANIPASVEIAAVSYEFDRFGSRAKWMRFQKQRNVSDNEPFKSLRKLSCRSHMLSFPSMALGR</sequence>
<gene>
    <name evidence="1" type="ORF">DYI23_21345</name>
</gene>
<accession>A0A944CH27</accession>
<dbReference type="EMBL" id="QTKU01000009">
    <property type="protein sequence ID" value="MBS8262783.1"/>
    <property type="molecule type" value="Genomic_DNA"/>
</dbReference>